<feature type="transmembrane region" description="Helical" evidence="1">
    <location>
        <begin position="7"/>
        <end position="32"/>
    </location>
</feature>
<reference evidence="2" key="1">
    <citation type="submission" date="2020-02" db="EMBL/GenBank/DDBJ databases">
        <authorList>
            <person name="Chen W.-M."/>
        </authorList>
    </citation>
    <scope>NUCLEOTIDE SEQUENCE</scope>
    <source>
        <strain evidence="2">NBD-18</strain>
    </source>
</reference>
<dbReference type="AlphaFoldDB" id="A0A6B2R5C3"/>
<accession>A0A6B2R5C3</accession>
<organism evidence="2">
    <name type="scientific">Sheuella amnicola</name>
    <dbReference type="NCBI Taxonomy" id="2707330"/>
    <lineage>
        <taxon>Bacteria</taxon>
        <taxon>Pseudomonadati</taxon>
        <taxon>Pseudomonadota</taxon>
        <taxon>Betaproteobacteria</taxon>
        <taxon>Burkholderiales</taxon>
        <taxon>Alcaligenaceae</taxon>
        <taxon>Sheuella</taxon>
    </lineage>
</organism>
<proteinExistence type="predicted"/>
<keyword evidence="1" id="KW-0812">Transmembrane</keyword>
<dbReference type="InterPro" id="IPR007462">
    <property type="entry name" value="COV1-like"/>
</dbReference>
<protein>
    <submittedName>
        <fullName evidence="2">DUF502 domain-containing protein</fullName>
    </submittedName>
</protein>
<feature type="transmembrane region" description="Helical" evidence="1">
    <location>
        <begin position="52"/>
        <end position="73"/>
    </location>
</feature>
<dbReference type="RefSeq" id="WP_163652038.1">
    <property type="nucleotide sequence ID" value="NZ_JAAGRN010000002.1"/>
</dbReference>
<evidence type="ECO:0000313" key="2">
    <source>
        <dbReference type="EMBL" id="NDY82545.1"/>
    </source>
</evidence>
<keyword evidence="1" id="KW-1133">Transmembrane helix</keyword>
<comment type="caution">
    <text evidence="2">The sequence shown here is derived from an EMBL/GenBank/DDBJ whole genome shotgun (WGS) entry which is preliminary data.</text>
</comment>
<keyword evidence="1" id="KW-0472">Membrane</keyword>
<dbReference type="Pfam" id="PF04367">
    <property type="entry name" value="DUF502"/>
    <property type="match status" value="1"/>
</dbReference>
<name>A0A6B2R5C3_9BURK</name>
<gene>
    <name evidence="2" type="ORF">G3I67_04795</name>
</gene>
<dbReference type="PANTHER" id="PTHR31876:SF26">
    <property type="entry name" value="PROTEIN LIKE COV 2"/>
    <property type="match status" value="1"/>
</dbReference>
<sequence length="207" mass="22457">MHVLKKYFITGLVIWVPLVITIWVLSLLVTTLESVVPGFLSPQALFGFEIPGFRVLVVAVVLFVTGLLAANFLGRGILNIYEKILGRIPLVRNIYQSVKQVSDTVLSPNGQAFRQAVLVPYPSKGLWTMALLTGSPAGEIAEHLQAEHVSVYVPSTPNPTSGVFIMVPRSEIIPLSMSVDSALKYIVSMGVVAPIESKTGKTSKINK</sequence>
<evidence type="ECO:0000256" key="1">
    <source>
        <dbReference type="SAM" id="Phobius"/>
    </source>
</evidence>
<dbReference type="PANTHER" id="PTHR31876">
    <property type="entry name" value="COV-LIKE PROTEIN 1"/>
    <property type="match status" value="1"/>
</dbReference>
<dbReference type="EMBL" id="JAAGRN010000002">
    <property type="protein sequence ID" value="NDY82545.1"/>
    <property type="molecule type" value="Genomic_DNA"/>
</dbReference>